<dbReference type="Proteomes" id="UP000231962">
    <property type="component" value="Unassembled WGS sequence"/>
</dbReference>
<sequence>METHLREYFYKIDRQGRIFHDGTRLIDPSFLDFFLKRLVKNHTGLHPEFHYVSPCGKEMNFVQAETYPIIFFKMENARLFYSPGLHVEFQPESMRLDKYGNLIHPGPRELWGGFHLVLLSDFTKNLEEGTPCWKFTWEKKEYFLPKDR</sequence>
<keyword evidence="3" id="KW-1185">Reference proteome</keyword>
<accession>A0A2M9ZJD0</accession>
<dbReference type="Proteomes" id="UP000231990">
    <property type="component" value="Unassembled WGS sequence"/>
</dbReference>
<evidence type="ECO:0008006" key="5">
    <source>
        <dbReference type="Google" id="ProtNLM"/>
    </source>
</evidence>
<dbReference type="PANTHER" id="PTHR31449">
    <property type="entry name" value="UPF0598 PROTEIN C8ORF82"/>
    <property type="match status" value="1"/>
</dbReference>
<dbReference type="PANTHER" id="PTHR31449:SF3">
    <property type="entry name" value="UPF0598 PROTEIN C8ORF82"/>
    <property type="match status" value="1"/>
</dbReference>
<evidence type="ECO:0000313" key="1">
    <source>
        <dbReference type="EMBL" id="PJZ68189.1"/>
    </source>
</evidence>
<name>A0A2M9ZJD0_9LEPT</name>
<evidence type="ECO:0000313" key="2">
    <source>
        <dbReference type="EMBL" id="PJZ72084.1"/>
    </source>
</evidence>
<evidence type="ECO:0000313" key="3">
    <source>
        <dbReference type="Proteomes" id="UP000231962"/>
    </source>
</evidence>
<organism evidence="2 4">
    <name type="scientific">Leptospira perolatii</name>
    <dbReference type="NCBI Taxonomy" id="2023191"/>
    <lineage>
        <taxon>Bacteria</taxon>
        <taxon>Pseudomonadati</taxon>
        <taxon>Spirochaetota</taxon>
        <taxon>Spirochaetia</taxon>
        <taxon>Leptospirales</taxon>
        <taxon>Leptospiraceae</taxon>
        <taxon>Leptospira</taxon>
    </lineage>
</organism>
<dbReference type="EMBL" id="NPDY01000030">
    <property type="protein sequence ID" value="PJZ68189.1"/>
    <property type="molecule type" value="Genomic_DNA"/>
</dbReference>
<dbReference type="AlphaFoldDB" id="A0A2M9ZJD0"/>
<evidence type="ECO:0000313" key="4">
    <source>
        <dbReference type="Proteomes" id="UP000231990"/>
    </source>
</evidence>
<dbReference type="OrthoDB" id="343029at2"/>
<dbReference type="EMBL" id="NPDZ01000013">
    <property type="protein sequence ID" value="PJZ72084.1"/>
    <property type="molecule type" value="Genomic_DNA"/>
</dbReference>
<gene>
    <name evidence="1" type="ORF">CH360_17495</name>
    <name evidence="2" type="ORF">CH373_15925</name>
</gene>
<dbReference type="InterPro" id="IPR028108">
    <property type="entry name" value="DUF4505"/>
</dbReference>
<comment type="caution">
    <text evidence="2">The sequence shown here is derived from an EMBL/GenBank/DDBJ whole genome shotgun (WGS) entry which is preliminary data.</text>
</comment>
<protein>
    <recommendedName>
        <fullName evidence="5">DUF4505 domain-containing protein</fullName>
    </recommendedName>
</protein>
<dbReference type="Pfam" id="PF14956">
    <property type="entry name" value="DUF4505"/>
    <property type="match status" value="1"/>
</dbReference>
<reference evidence="3 4" key="1">
    <citation type="submission" date="2017-07" db="EMBL/GenBank/DDBJ databases">
        <title>Leptospira spp. isolated from tropical soils.</title>
        <authorList>
            <person name="Thibeaux R."/>
            <person name="Iraola G."/>
            <person name="Ferres I."/>
            <person name="Bierque E."/>
            <person name="Girault D."/>
            <person name="Soupe-Gilbert M.-E."/>
            <person name="Picardeau M."/>
            <person name="Goarant C."/>
        </authorList>
    </citation>
    <scope>NUCLEOTIDE SEQUENCE [LARGE SCALE GENOMIC DNA]</scope>
    <source>
        <strain evidence="2 4">FH1-B-B1</strain>
        <strain evidence="1 3">FH1-B-C1</strain>
    </source>
</reference>
<proteinExistence type="predicted"/>